<dbReference type="Proteomes" id="UP000284531">
    <property type="component" value="Unassembled WGS sequence"/>
</dbReference>
<dbReference type="Gene3D" id="3.40.630.10">
    <property type="entry name" value="Zn peptidases"/>
    <property type="match status" value="2"/>
</dbReference>
<feature type="domain" description="Peptidase M28" evidence="2">
    <location>
        <begin position="289"/>
        <end position="495"/>
    </location>
</feature>
<feature type="signal peptide" evidence="1">
    <location>
        <begin position="1"/>
        <end position="19"/>
    </location>
</feature>
<dbReference type="EMBL" id="RAPQ01000008">
    <property type="protein sequence ID" value="RKE04889.1"/>
    <property type="molecule type" value="Genomic_DNA"/>
</dbReference>
<dbReference type="PANTHER" id="PTHR12147:SF26">
    <property type="entry name" value="PEPTIDASE M28 DOMAIN-CONTAINING PROTEIN"/>
    <property type="match status" value="1"/>
</dbReference>
<feature type="chain" id="PRO_5019207159" evidence="1">
    <location>
        <begin position="20"/>
        <end position="504"/>
    </location>
</feature>
<keyword evidence="1" id="KW-0732">Signal</keyword>
<proteinExistence type="predicted"/>
<keyword evidence="4" id="KW-1185">Reference proteome</keyword>
<evidence type="ECO:0000313" key="4">
    <source>
        <dbReference type="Proteomes" id="UP000284531"/>
    </source>
</evidence>
<evidence type="ECO:0000259" key="2">
    <source>
        <dbReference type="Pfam" id="PF04389"/>
    </source>
</evidence>
<dbReference type="RefSeq" id="WP_120239627.1">
    <property type="nucleotide sequence ID" value="NZ_RAPQ01000008.1"/>
</dbReference>
<dbReference type="SUPFAM" id="SSF53187">
    <property type="entry name" value="Zn-dependent exopeptidases"/>
    <property type="match status" value="1"/>
</dbReference>
<gene>
    <name evidence="3" type="ORF">BXY64_1920</name>
</gene>
<organism evidence="3 4">
    <name type="scientific">Marinifilum flexuosum</name>
    <dbReference type="NCBI Taxonomy" id="1117708"/>
    <lineage>
        <taxon>Bacteria</taxon>
        <taxon>Pseudomonadati</taxon>
        <taxon>Bacteroidota</taxon>
        <taxon>Bacteroidia</taxon>
        <taxon>Marinilabiliales</taxon>
        <taxon>Marinifilaceae</taxon>
    </lineage>
</organism>
<dbReference type="CDD" id="cd03877">
    <property type="entry name" value="M28_like"/>
    <property type="match status" value="1"/>
</dbReference>
<name>A0A419XBE2_9BACT</name>
<evidence type="ECO:0000256" key="1">
    <source>
        <dbReference type="SAM" id="SignalP"/>
    </source>
</evidence>
<dbReference type="AlphaFoldDB" id="A0A419XBE2"/>
<dbReference type="OrthoDB" id="9764939at2"/>
<dbReference type="PANTHER" id="PTHR12147">
    <property type="entry name" value="METALLOPEPTIDASE M28 FAMILY MEMBER"/>
    <property type="match status" value="1"/>
</dbReference>
<sequence length="504" mass="57185">MKKFTILSICFLVSLKLIAQQFNLVDFSQNISAENIKNDVYELASKKMQGRETAKEGQKLAAVYIYKQFKKAGLIGYQMQSDSLSYFQNFSIYSKTVPDLNLSVNGKKLNPYDDFALFGYKSYKADGLDLIYLGTAPDSSYINKDLSNKAVCFLTSNLFAGPVKALDIINKTNCNIVFYSNPLNPHQIQTVMQRQKRMFSKRQILHPQKFPLSIPFDSLTQPERYKKYNRMLSTYQGPISAKSLTKILKVKVKDLKKCINDNPLKIKNDGNLKIDVELKNEYNSQSTENVIACLPGTDKKEEYIILSAHYDHVGMNGQKIYYGANDNASGTAALLEIARKLKKAVDAGLKLKRSIVFAAFTGEEKGLLGSKYFVENKTFPHDNIKTNLNIDMLGRKDNRHDDLNFVYLLGTNDLNPKLKTITDSINNQYPKLELDYSYDTADSFLYSASDQASFVKRNIPAIFYFNGLHNDYHKTTDTPDKIDYDAIKKVSSLIFLTAIELANQ</sequence>
<dbReference type="InterPro" id="IPR045175">
    <property type="entry name" value="M28_fam"/>
</dbReference>
<protein>
    <submittedName>
        <fullName evidence="3">Peptidase M28-like protein</fullName>
    </submittedName>
</protein>
<dbReference type="GO" id="GO:0008235">
    <property type="term" value="F:metalloexopeptidase activity"/>
    <property type="evidence" value="ECO:0007669"/>
    <property type="project" value="InterPro"/>
</dbReference>
<dbReference type="InterPro" id="IPR007484">
    <property type="entry name" value="Peptidase_M28"/>
</dbReference>
<dbReference type="Pfam" id="PF04389">
    <property type="entry name" value="Peptidase_M28"/>
    <property type="match status" value="1"/>
</dbReference>
<comment type="caution">
    <text evidence="3">The sequence shown here is derived from an EMBL/GenBank/DDBJ whole genome shotgun (WGS) entry which is preliminary data.</text>
</comment>
<accession>A0A419XBE2</accession>
<reference evidence="3 4" key="1">
    <citation type="submission" date="2018-09" db="EMBL/GenBank/DDBJ databases">
        <title>Genomic Encyclopedia of Archaeal and Bacterial Type Strains, Phase II (KMG-II): from individual species to whole genera.</title>
        <authorList>
            <person name="Goeker M."/>
        </authorList>
    </citation>
    <scope>NUCLEOTIDE SEQUENCE [LARGE SCALE GENOMIC DNA]</scope>
    <source>
        <strain evidence="3 4">DSM 21950</strain>
    </source>
</reference>
<dbReference type="GO" id="GO:0006508">
    <property type="term" value="P:proteolysis"/>
    <property type="evidence" value="ECO:0007669"/>
    <property type="project" value="InterPro"/>
</dbReference>
<evidence type="ECO:0000313" key="3">
    <source>
        <dbReference type="EMBL" id="RKE04889.1"/>
    </source>
</evidence>